<evidence type="ECO:0000313" key="1">
    <source>
        <dbReference type="EMBL" id="KAF2109618.1"/>
    </source>
</evidence>
<dbReference type="EMBL" id="ML977341">
    <property type="protein sequence ID" value="KAF2109618.1"/>
    <property type="molecule type" value="Genomic_DNA"/>
</dbReference>
<gene>
    <name evidence="1" type="ORF">BDV96DRAFT_585038</name>
</gene>
<evidence type="ECO:0000313" key="2">
    <source>
        <dbReference type="Proteomes" id="UP000799770"/>
    </source>
</evidence>
<proteinExistence type="predicted"/>
<dbReference type="AlphaFoldDB" id="A0A6A5YU52"/>
<accession>A0A6A5YU52</accession>
<reference evidence="1" key="1">
    <citation type="journal article" date="2020" name="Stud. Mycol.">
        <title>101 Dothideomycetes genomes: a test case for predicting lifestyles and emergence of pathogens.</title>
        <authorList>
            <person name="Haridas S."/>
            <person name="Albert R."/>
            <person name="Binder M."/>
            <person name="Bloem J."/>
            <person name="Labutti K."/>
            <person name="Salamov A."/>
            <person name="Andreopoulos B."/>
            <person name="Baker S."/>
            <person name="Barry K."/>
            <person name="Bills G."/>
            <person name="Bluhm B."/>
            <person name="Cannon C."/>
            <person name="Castanera R."/>
            <person name="Culley D."/>
            <person name="Daum C."/>
            <person name="Ezra D."/>
            <person name="Gonzalez J."/>
            <person name="Henrissat B."/>
            <person name="Kuo A."/>
            <person name="Liang C."/>
            <person name="Lipzen A."/>
            <person name="Lutzoni F."/>
            <person name="Magnuson J."/>
            <person name="Mondo S."/>
            <person name="Nolan M."/>
            <person name="Ohm R."/>
            <person name="Pangilinan J."/>
            <person name="Park H.-J."/>
            <person name="Ramirez L."/>
            <person name="Alfaro M."/>
            <person name="Sun H."/>
            <person name="Tritt A."/>
            <person name="Yoshinaga Y."/>
            <person name="Zwiers L.-H."/>
            <person name="Turgeon B."/>
            <person name="Goodwin S."/>
            <person name="Spatafora J."/>
            <person name="Crous P."/>
            <person name="Grigoriev I."/>
        </authorList>
    </citation>
    <scope>NUCLEOTIDE SEQUENCE</scope>
    <source>
        <strain evidence="1">CBS 627.86</strain>
    </source>
</reference>
<dbReference type="Proteomes" id="UP000799770">
    <property type="component" value="Unassembled WGS sequence"/>
</dbReference>
<name>A0A6A5YU52_9PLEO</name>
<dbReference type="OrthoDB" id="62952at2759"/>
<organism evidence="1 2">
    <name type="scientific">Lophiotrema nucula</name>
    <dbReference type="NCBI Taxonomy" id="690887"/>
    <lineage>
        <taxon>Eukaryota</taxon>
        <taxon>Fungi</taxon>
        <taxon>Dikarya</taxon>
        <taxon>Ascomycota</taxon>
        <taxon>Pezizomycotina</taxon>
        <taxon>Dothideomycetes</taxon>
        <taxon>Pleosporomycetidae</taxon>
        <taxon>Pleosporales</taxon>
        <taxon>Lophiotremataceae</taxon>
        <taxon>Lophiotrema</taxon>
    </lineage>
</organism>
<protein>
    <submittedName>
        <fullName evidence="1">Uncharacterized protein</fullName>
    </submittedName>
</protein>
<sequence length="277" mass="32461">MGTYRTPRSVLGKMESLERCICCKHSCGDVERKEFYDRFKTFALRRETEWLALSTTPPLPPGHFNFLGLPREIRDTIYNLLVKEKEDEEAEGPHYCVFPTQLLYLNKQIRDEFLDELIGSGWITCKYPIWERHFQLDLPPPTLFPRVKWLYARFLMADTHAFAIPSWTQVLHDAELWLKMFPNLRGAKFVFLCVHKDQQAVIESDVVEAWENSGLCDEEKVLKVHFDVVGPRVEVVTHTKQVFQRQKRLVCLRTNSSTPGSRWWKRVSSGNYPQSPL</sequence>
<keyword evidence="2" id="KW-1185">Reference proteome</keyword>